<organism evidence="3 4">
    <name type="scientific">Dokdonella koreensis DS-123</name>
    <dbReference type="NCBI Taxonomy" id="1300342"/>
    <lineage>
        <taxon>Bacteria</taxon>
        <taxon>Pseudomonadati</taxon>
        <taxon>Pseudomonadota</taxon>
        <taxon>Gammaproteobacteria</taxon>
        <taxon>Lysobacterales</taxon>
        <taxon>Rhodanobacteraceae</taxon>
        <taxon>Dokdonella</taxon>
    </lineage>
</organism>
<keyword evidence="2" id="KW-0472">Membrane</keyword>
<evidence type="ECO:0000313" key="3">
    <source>
        <dbReference type="EMBL" id="ANB16451.1"/>
    </source>
</evidence>
<dbReference type="AlphaFoldDB" id="A0A167GDT6"/>
<accession>A0A167GDT6</accession>
<name>A0A167GDT6_9GAMM</name>
<dbReference type="Proteomes" id="UP000076830">
    <property type="component" value="Chromosome"/>
</dbReference>
<keyword evidence="2" id="KW-0812">Transmembrane</keyword>
<reference evidence="3 4" key="1">
    <citation type="submission" date="2016-04" db="EMBL/GenBank/DDBJ databases">
        <title>Complete genome sequence of Dokdonella koreensis DS-123T.</title>
        <authorList>
            <person name="Kim J.F."/>
            <person name="Lee H."/>
            <person name="Kwak M.-J."/>
        </authorList>
    </citation>
    <scope>NUCLEOTIDE SEQUENCE [LARGE SCALE GENOMIC DNA]</scope>
    <source>
        <strain evidence="3 4">DS-123</strain>
    </source>
</reference>
<evidence type="ECO:0000256" key="2">
    <source>
        <dbReference type="SAM" id="Phobius"/>
    </source>
</evidence>
<dbReference type="KEGG" id="dko:I596_414"/>
<evidence type="ECO:0000313" key="4">
    <source>
        <dbReference type="Proteomes" id="UP000076830"/>
    </source>
</evidence>
<feature type="transmembrane region" description="Helical" evidence="2">
    <location>
        <begin position="100"/>
        <end position="119"/>
    </location>
</feature>
<keyword evidence="4" id="KW-1185">Reference proteome</keyword>
<proteinExistence type="predicted"/>
<feature type="transmembrane region" description="Helical" evidence="2">
    <location>
        <begin position="131"/>
        <end position="148"/>
    </location>
</feature>
<keyword evidence="2" id="KW-1133">Transmembrane helix</keyword>
<feature type="region of interest" description="Disordered" evidence="1">
    <location>
        <begin position="1"/>
        <end position="28"/>
    </location>
</feature>
<gene>
    <name evidence="3" type="ORF">I596_414</name>
</gene>
<protein>
    <submittedName>
        <fullName evidence="3">Uncharacterized protein</fullName>
    </submittedName>
</protein>
<sequence length="168" mass="18409">MAPSRRGKSKTAGQAGFRRPAKVGGDRRRIRRCERCTTATTRRPSGASWRIRRDRDAIVRNRLAAPQRRTDDMRTLVLILIGLVVLALATGLSRPVRRPLAALVFIGFWLVVCAANLAVGLSHGYSLGEEIGIHLVLFGVPAVAAWVVRRQAIRVAGQGSVPEQSPRE</sequence>
<feature type="transmembrane region" description="Helical" evidence="2">
    <location>
        <begin position="75"/>
        <end position="93"/>
    </location>
</feature>
<dbReference type="EMBL" id="CP015249">
    <property type="protein sequence ID" value="ANB16451.1"/>
    <property type="molecule type" value="Genomic_DNA"/>
</dbReference>
<evidence type="ECO:0000256" key="1">
    <source>
        <dbReference type="SAM" id="MobiDB-lite"/>
    </source>
</evidence>